<evidence type="ECO:0000256" key="2">
    <source>
        <dbReference type="ARBA" id="ARBA00022490"/>
    </source>
</evidence>
<dbReference type="CDD" id="cd15822">
    <property type="entry name" value="SPRY_PRY_TRIM5"/>
    <property type="match status" value="1"/>
</dbReference>
<dbReference type="SMART" id="SM00184">
    <property type="entry name" value="RING"/>
    <property type="match status" value="1"/>
</dbReference>
<evidence type="ECO:0000256" key="1">
    <source>
        <dbReference type="ARBA" id="ARBA00004496"/>
    </source>
</evidence>
<dbReference type="InterPro" id="IPR000315">
    <property type="entry name" value="Znf_B-box"/>
</dbReference>
<dbReference type="Gene3D" id="3.30.40.10">
    <property type="entry name" value="Zinc/RING finger domain, C3HC4 (zinc finger)"/>
    <property type="match status" value="1"/>
</dbReference>
<dbReference type="InterPro" id="IPR003877">
    <property type="entry name" value="SPRY_dom"/>
</dbReference>
<dbReference type="SUPFAM" id="SSF57850">
    <property type="entry name" value="RING/U-box"/>
    <property type="match status" value="1"/>
</dbReference>
<evidence type="ECO:0000256" key="8">
    <source>
        <dbReference type="SAM" id="Coils"/>
    </source>
</evidence>
<evidence type="ECO:0000256" key="7">
    <source>
        <dbReference type="PROSITE-ProRule" id="PRU00024"/>
    </source>
</evidence>
<dbReference type="CDD" id="cd16591">
    <property type="entry name" value="RING-HC_TRIM5-like_C-IV"/>
    <property type="match status" value="1"/>
</dbReference>
<dbReference type="GO" id="GO:0008270">
    <property type="term" value="F:zinc ion binding"/>
    <property type="evidence" value="ECO:0007669"/>
    <property type="project" value="UniProtKB-KW"/>
</dbReference>
<dbReference type="InterPro" id="IPR001841">
    <property type="entry name" value="Znf_RING"/>
</dbReference>
<name>A0A077B9N5_TUPBE</name>
<dbReference type="InterPro" id="IPR013320">
    <property type="entry name" value="ConA-like_dom_sf"/>
</dbReference>
<keyword evidence="6 8" id="KW-0175">Coiled coil</keyword>
<evidence type="ECO:0000256" key="4">
    <source>
        <dbReference type="ARBA" id="ARBA00022771"/>
    </source>
</evidence>
<dbReference type="SUPFAM" id="SSF49899">
    <property type="entry name" value="Concanavalin A-like lectins/glucanases"/>
    <property type="match status" value="1"/>
</dbReference>
<reference evidence="12" key="1">
    <citation type="journal article" date="2014" name="Mol. Biol. Evol.">
        <title>Independent Birth of a Novel TRIMCyp in Tupaia belangeri with a Divergent Function from Its Paralog TRIM5.</title>
        <authorList>
            <person name="Mu D."/>
            <person name="Yang H."/>
            <person name="Zhu J.W."/>
            <person name="Liu F.L."/>
            <person name="Tian R.R."/>
            <person name="Zheng H.Y."/>
            <person name="Han J.B."/>
            <person name="Shi P."/>
            <person name="Zheng Y.T."/>
        </authorList>
    </citation>
    <scope>NUCLEOTIDE SEQUENCE</scope>
</reference>
<evidence type="ECO:0000259" key="10">
    <source>
        <dbReference type="PROSITE" id="PS50119"/>
    </source>
</evidence>
<organism evidence="12">
    <name type="scientific">Tupaia belangeri</name>
    <name type="common">Common tree shrew</name>
    <name type="synonym">Tupaia glis belangeri</name>
    <dbReference type="NCBI Taxonomy" id="37347"/>
    <lineage>
        <taxon>Eukaryota</taxon>
        <taxon>Metazoa</taxon>
        <taxon>Chordata</taxon>
        <taxon>Craniata</taxon>
        <taxon>Vertebrata</taxon>
        <taxon>Euteleostomi</taxon>
        <taxon>Mammalia</taxon>
        <taxon>Eutheria</taxon>
        <taxon>Euarchontoglires</taxon>
        <taxon>Scandentia</taxon>
        <taxon>Tupaiidae</taxon>
        <taxon>Tupaia</taxon>
    </lineage>
</organism>
<evidence type="ECO:0000259" key="9">
    <source>
        <dbReference type="PROSITE" id="PS50089"/>
    </source>
</evidence>
<keyword evidence="5" id="KW-0862">Zinc</keyword>
<dbReference type="PROSITE" id="PS50188">
    <property type="entry name" value="B302_SPRY"/>
    <property type="match status" value="1"/>
</dbReference>
<sequence>MDSAILVNVKEEVTCPICLELLTEPQSLDCGHSFCQSCITANHSKSTLCQKGESSCPVCRIRYQPGSLRPNRHLAKIVERLEEANLSPDKGQKVHHCAHHGEKLLLFCKEDGKVICWLCERSQEHRGHQTFLTGEVVQEYQEKFQTALRELMQKQQEVKKWKAYIHKEKTSWKNQTQVEKKRVRAEFAKLRGILDSEEKKELQKLEEEEEDVLHSLVEYEKELIQQSQLVKELISDFEHRLEGSTIELLQDANGIMKRNETLIVNKPKTFPKKQRRVFRAPDLRGILQVFKELTDAQCYWAKITFAPSSNSDIVISVDRRQIRYKRKWTSYYGNNEDDGVLGSPGITSGKHYWEVDVSNKRDWILGVCLESCSKPIVLGGMKKVVNYQPQYGYWVIGLQNRSEYKAYENSTSRDPSILTLSLTVPLCRVGVFIDYEAGTVSFFNVTNHGFLIYKFSSCYFSQNVFPYFNPCQCEVPMVLCSPGS</sequence>
<dbReference type="SMART" id="SM00449">
    <property type="entry name" value="SPRY"/>
    <property type="match status" value="1"/>
</dbReference>
<dbReference type="FunFam" id="3.30.160.60:FF:000386">
    <property type="entry name" value="Tripartite motif-containing 5 (Predicted)"/>
    <property type="match status" value="1"/>
</dbReference>
<dbReference type="InterPro" id="IPR003879">
    <property type="entry name" value="Butyrophylin_SPRY"/>
</dbReference>
<dbReference type="Pfam" id="PF13445">
    <property type="entry name" value="zf-RING_UBOX"/>
    <property type="match status" value="1"/>
</dbReference>
<dbReference type="CDD" id="cd19761">
    <property type="entry name" value="Bbox2_TRIM5-like"/>
    <property type="match status" value="1"/>
</dbReference>
<dbReference type="PROSITE" id="PS00518">
    <property type="entry name" value="ZF_RING_1"/>
    <property type="match status" value="1"/>
</dbReference>
<proteinExistence type="evidence at transcript level"/>
<dbReference type="InterPro" id="IPR001870">
    <property type="entry name" value="B30.2/SPRY"/>
</dbReference>
<dbReference type="GO" id="GO:0005737">
    <property type="term" value="C:cytoplasm"/>
    <property type="evidence" value="ECO:0007669"/>
    <property type="project" value="UniProtKB-SubCell"/>
</dbReference>
<dbReference type="InterPro" id="IPR027370">
    <property type="entry name" value="Znf-RING_euk"/>
</dbReference>
<keyword evidence="3" id="KW-0479">Metal-binding</keyword>
<dbReference type="InterPro" id="IPR013083">
    <property type="entry name" value="Znf_RING/FYVE/PHD"/>
</dbReference>
<evidence type="ECO:0000313" key="12">
    <source>
        <dbReference type="EMBL" id="AIL01926.1"/>
    </source>
</evidence>
<dbReference type="PRINTS" id="PR01407">
    <property type="entry name" value="BUTYPHLNCDUF"/>
</dbReference>
<feature type="domain" description="B30.2/SPRY" evidence="11">
    <location>
        <begin position="281"/>
        <end position="484"/>
    </location>
</feature>
<comment type="subcellular location">
    <subcellularLocation>
        <location evidence="1">Cytoplasm</location>
    </subcellularLocation>
</comment>
<evidence type="ECO:0000256" key="3">
    <source>
        <dbReference type="ARBA" id="ARBA00022723"/>
    </source>
</evidence>
<evidence type="ECO:0000256" key="6">
    <source>
        <dbReference type="ARBA" id="ARBA00023054"/>
    </source>
</evidence>
<dbReference type="InterPro" id="IPR043136">
    <property type="entry name" value="B30.2/SPRY_sf"/>
</dbReference>
<keyword evidence="2" id="KW-0963">Cytoplasm</keyword>
<evidence type="ECO:0000256" key="5">
    <source>
        <dbReference type="ARBA" id="ARBA00022833"/>
    </source>
</evidence>
<dbReference type="InterPro" id="IPR050143">
    <property type="entry name" value="TRIM/RBCC"/>
</dbReference>
<dbReference type="EMBL" id="KJ697759">
    <property type="protein sequence ID" value="AIL01926.1"/>
    <property type="molecule type" value="mRNA"/>
</dbReference>
<dbReference type="Gene3D" id="3.30.160.60">
    <property type="entry name" value="Classic Zinc Finger"/>
    <property type="match status" value="1"/>
</dbReference>
<dbReference type="Pfam" id="PF00622">
    <property type="entry name" value="SPRY"/>
    <property type="match status" value="1"/>
</dbReference>
<dbReference type="Gene3D" id="2.60.120.920">
    <property type="match status" value="1"/>
</dbReference>
<feature type="coiled-coil region" evidence="8">
    <location>
        <begin position="202"/>
        <end position="236"/>
    </location>
</feature>
<evidence type="ECO:0000259" key="11">
    <source>
        <dbReference type="PROSITE" id="PS50188"/>
    </source>
</evidence>
<dbReference type="InterPro" id="IPR017907">
    <property type="entry name" value="Znf_RING_CS"/>
</dbReference>
<dbReference type="PROSITE" id="PS50089">
    <property type="entry name" value="ZF_RING_2"/>
    <property type="match status" value="1"/>
</dbReference>
<feature type="domain" description="B box-type" evidence="10">
    <location>
        <begin position="92"/>
        <end position="133"/>
    </location>
</feature>
<dbReference type="SMART" id="SM00336">
    <property type="entry name" value="BBOX"/>
    <property type="match status" value="1"/>
</dbReference>
<dbReference type="SUPFAM" id="SSF57845">
    <property type="entry name" value="B-box zinc-binding domain"/>
    <property type="match status" value="1"/>
</dbReference>
<dbReference type="AlphaFoldDB" id="A0A077B9N5"/>
<dbReference type="PROSITE" id="PS50119">
    <property type="entry name" value="ZF_BBOX"/>
    <property type="match status" value="1"/>
</dbReference>
<keyword evidence="4 7" id="KW-0863">Zinc-finger</keyword>
<feature type="domain" description="RING-type" evidence="9">
    <location>
        <begin position="15"/>
        <end position="60"/>
    </location>
</feature>
<dbReference type="FunFam" id="3.30.40.10:FF:000144">
    <property type="entry name" value="Tripartite motif-containing 5 (Predicted)"/>
    <property type="match status" value="1"/>
</dbReference>
<accession>A0A077B9N5</accession>
<protein>
    <submittedName>
        <fullName evidence="12">TRIM5-3 alpha isoform</fullName>
    </submittedName>
</protein>
<dbReference type="PANTHER" id="PTHR24103">
    <property type="entry name" value="E3 UBIQUITIN-PROTEIN LIGASE TRIM"/>
    <property type="match status" value="1"/>
</dbReference>
<dbReference type="Pfam" id="PF00643">
    <property type="entry name" value="zf-B_box"/>
    <property type="match status" value="1"/>
</dbReference>